<organism evidence="1 2">
    <name type="scientific">Trifolium pratense</name>
    <name type="common">Red clover</name>
    <dbReference type="NCBI Taxonomy" id="57577"/>
    <lineage>
        <taxon>Eukaryota</taxon>
        <taxon>Viridiplantae</taxon>
        <taxon>Streptophyta</taxon>
        <taxon>Embryophyta</taxon>
        <taxon>Tracheophyta</taxon>
        <taxon>Spermatophyta</taxon>
        <taxon>Magnoliopsida</taxon>
        <taxon>eudicotyledons</taxon>
        <taxon>Gunneridae</taxon>
        <taxon>Pentapetalae</taxon>
        <taxon>rosids</taxon>
        <taxon>fabids</taxon>
        <taxon>Fabales</taxon>
        <taxon>Fabaceae</taxon>
        <taxon>Papilionoideae</taxon>
        <taxon>50 kb inversion clade</taxon>
        <taxon>NPAAA clade</taxon>
        <taxon>Hologalegina</taxon>
        <taxon>IRL clade</taxon>
        <taxon>Trifolieae</taxon>
        <taxon>Trifolium</taxon>
    </lineage>
</organism>
<dbReference type="Proteomes" id="UP001177021">
    <property type="component" value="Unassembled WGS sequence"/>
</dbReference>
<sequence length="137" mass="15403">MDILAALDELKSMKSRHATVSVDEMLAALQRKAADKEKRLEREDEEDDTQIKSIFSNNFEVSIRRIRDECIETEEDLLWLSNGHSKDLRGKATDTLTKASLDDCNPLVKISVIKKPVTSNTTSGLQSLCQNYGSDDD</sequence>
<protein>
    <submittedName>
        <fullName evidence="1">Uncharacterized protein</fullName>
    </submittedName>
</protein>
<keyword evidence="2" id="KW-1185">Reference proteome</keyword>
<proteinExistence type="predicted"/>
<evidence type="ECO:0000313" key="1">
    <source>
        <dbReference type="EMBL" id="CAJ2629726.1"/>
    </source>
</evidence>
<dbReference type="EMBL" id="CASHSV030000001">
    <property type="protein sequence ID" value="CAJ2629726.1"/>
    <property type="molecule type" value="Genomic_DNA"/>
</dbReference>
<comment type="caution">
    <text evidence="1">The sequence shown here is derived from an EMBL/GenBank/DDBJ whole genome shotgun (WGS) entry which is preliminary data.</text>
</comment>
<reference evidence="1" key="1">
    <citation type="submission" date="2023-10" db="EMBL/GenBank/DDBJ databases">
        <authorList>
            <person name="Rodriguez Cubillos JULIANA M."/>
            <person name="De Vega J."/>
        </authorList>
    </citation>
    <scope>NUCLEOTIDE SEQUENCE</scope>
</reference>
<evidence type="ECO:0000313" key="2">
    <source>
        <dbReference type="Proteomes" id="UP001177021"/>
    </source>
</evidence>
<gene>
    <name evidence="1" type="ORF">MILVUS5_LOCUS1647</name>
</gene>
<name>A0ACB0IC98_TRIPR</name>
<accession>A0ACB0IC98</accession>